<dbReference type="GO" id="GO:0016787">
    <property type="term" value="F:hydrolase activity"/>
    <property type="evidence" value="ECO:0007669"/>
    <property type="project" value="UniProtKB-KW"/>
</dbReference>
<dbReference type="AlphaFoldDB" id="E6PM09"/>
<evidence type="ECO:0000256" key="4">
    <source>
        <dbReference type="ARBA" id="ARBA00022801"/>
    </source>
</evidence>
<evidence type="ECO:0000256" key="3">
    <source>
        <dbReference type="ARBA" id="ARBA00022723"/>
    </source>
</evidence>
<evidence type="ECO:0000313" key="6">
    <source>
        <dbReference type="EMBL" id="CBH95961.1"/>
    </source>
</evidence>
<dbReference type="Pfam" id="PF01850">
    <property type="entry name" value="PIN"/>
    <property type="match status" value="1"/>
</dbReference>
<dbReference type="Gene3D" id="3.40.50.1010">
    <property type="entry name" value="5'-nuclease"/>
    <property type="match status" value="1"/>
</dbReference>
<evidence type="ECO:0000259" key="5">
    <source>
        <dbReference type="Pfam" id="PF01850"/>
    </source>
</evidence>
<feature type="domain" description="PIN" evidence="5">
    <location>
        <begin position="4"/>
        <end position="127"/>
    </location>
</feature>
<dbReference type="CDD" id="cd18683">
    <property type="entry name" value="PIN_VapC-like"/>
    <property type="match status" value="1"/>
</dbReference>
<sequence>MAALDTNVLVRWLTDDDAEQSAAVARVLQSAQEQDERLFVPVTVLLETEWVLRSRYHLDKPSVTAALDALLSATELEFQSEPALEQALWSFKQEGSPDFADCMHAALVNQAGHSPLLTFDVRAARLEGAQLLESEPQHKRQPTVG</sequence>
<dbReference type="InterPro" id="IPR022907">
    <property type="entry name" value="VapC_family"/>
</dbReference>
<dbReference type="GO" id="GO:0046872">
    <property type="term" value="F:metal ion binding"/>
    <property type="evidence" value="ECO:0007669"/>
    <property type="project" value="UniProtKB-KW"/>
</dbReference>
<comment type="caution">
    <text evidence="6">The sequence shown here is derived from an EMBL/GenBank/DDBJ whole genome shotgun (WGS) entry which is preliminary data.</text>
</comment>
<name>E6PM09_9ZZZZ</name>
<organism evidence="6">
    <name type="scientific">mine drainage metagenome</name>
    <dbReference type="NCBI Taxonomy" id="410659"/>
    <lineage>
        <taxon>unclassified sequences</taxon>
        <taxon>metagenomes</taxon>
        <taxon>ecological metagenomes</taxon>
    </lineage>
</organism>
<protein>
    <submittedName>
        <fullName evidence="6">PilT protein domain protein</fullName>
    </submittedName>
</protein>
<dbReference type="GO" id="GO:0004540">
    <property type="term" value="F:RNA nuclease activity"/>
    <property type="evidence" value="ECO:0007669"/>
    <property type="project" value="InterPro"/>
</dbReference>
<evidence type="ECO:0000256" key="2">
    <source>
        <dbReference type="ARBA" id="ARBA00022722"/>
    </source>
</evidence>
<proteinExistence type="inferred from homology"/>
<dbReference type="InterPro" id="IPR002716">
    <property type="entry name" value="PIN_dom"/>
</dbReference>
<keyword evidence="2" id="KW-0540">Nuclease</keyword>
<dbReference type="InterPro" id="IPR029060">
    <property type="entry name" value="PIN-like_dom_sf"/>
</dbReference>
<dbReference type="SUPFAM" id="SSF88723">
    <property type="entry name" value="PIN domain-like"/>
    <property type="match status" value="1"/>
</dbReference>
<evidence type="ECO:0000256" key="1">
    <source>
        <dbReference type="ARBA" id="ARBA00022649"/>
    </source>
</evidence>
<dbReference type="HAMAP" id="MF_00265">
    <property type="entry name" value="VapC_Nob1"/>
    <property type="match status" value="1"/>
</dbReference>
<accession>E6PM09</accession>
<dbReference type="EMBL" id="CABM01000016">
    <property type="protein sequence ID" value="CBH95961.1"/>
    <property type="molecule type" value="Genomic_DNA"/>
</dbReference>
<gene>
    <name evidence="6" type="ORF">CARN2_0949</name>
</gene>
<reference evidence="6" key="1">
    <citation type="submission" date="2009-10" db="EMBL/GenBank/DDBJ databases">
        <title>Diversity of trophic interactions inside an arsenic-rich microbial ecosystem.</title>
        <authorList>
            <person name="Bertin P.N."/>
            <person name="Heinrich-Salmeron A."/>
            <person name="Pelletier E."/>
            <person name="Goulhen-Chollet F."/>
            <person name="Arsene-Ploetze F."/>
            <person name="Gallien S."/>
            <person name="Calteau A."/>
            <person name="Vallenet D."/>
            <person name="Casiot C."/>
            <person name="Chane-Woon-Ming B."/>
            <person name="Giloteaux L."/>
            <person name="Barakat M."/>
            <person name="Bonnefoy V."/>
            <person name="Bruneel O."/>
            <person name="Chandler M."/>
            <person name="Cleiss J."/>
            <person name="Duran R."/>
            <person name="Elbaz-Poulichet F."/>
            <person name="Fonknechten N."/>
            <person name="Lauga B."/>
            <person name="Mornico D."/>
            <person name="Ortet P."/>
            <person name="Schaeffer C."/>
            <person name="Siguier P."/>
            <person name="Alexander Thil Smith A."/>
            <person name="Van Dorsselaer A."/>
            <person name="Weissenbach J."/>
            <person name="Medigue C."/>
            <person name="Le Paslier D."/>
        </authorList>
    </citation>
    <scope>NUCLEOTIDE SEQUENCE</scope>
</reference>
<keyword evidence="1" id="KW-1277">Toxin-antitoxin system</keyword>
<keyword evidence="4" id="KW-0378">Hydrolase</keyword>
<keyword evidence="3" id="KW-0479">Metal-binding</keyword>